<organism evidence="3 4">
    <name type="scientific">Polymorphum gilvum (strain LMG 25793 / CGMCC 1.9160 / SL003B-26A1)</name>
    <dbReference type="NCBI Taxonomy" id="991905"/>
    <lineage>
        <taxon>Bacteria</taxon>
        <taxon>Pseudomonadati</taxon>
        <taxon>Pseudomonadota</taxon>
        <taxon>Alphaproteobacteria</taxon>
        <taxon>Rhodobacterales</taxon>
        <taxon>Paracoccaceae</taxon>
        <taxon>Polymorphum</taxon>
    </lineage>
</organism>
<dbReference type="STRING" id="991905.SL003B_1897"/>
<gene>
    <name evidence="3" type="ordered locus">SL003B_1897</name>
</gene>
<keyword evidence="1" id="KW-0812">Transmembrane</keyword>
<dbReference type="Pfam" id="PF09835">
    <property type="entry name" value="DUF2062"/>
    <property type="match status" value="1"/>
</dbReference>
<dbReference type="Proteomes" id="UP000008130">
    <property type="component" value="Chromosome"/>
</dbReference>
<evidence type="ECO:0000259" key="2">
    <source>
        <dbReference type="Pfam" id="PF09835"/>
    </source>
</evidence>
<protein>
    <recommendedName>
        <fullName evidence="2">DUF2062 domain-containing protein</fullName>
    </recommendedName>
</protein>
<keyword evidence="1" id="KW-1133">Transmembrane helix</keyword>
<dbReference type="PANTHER" id="PTHR40547">
    <property type="entry name" value="SLL0298 PROTEIN"/>
    <property type="match status" value="1"/>
</dbReference>
<evidence type="ECO:0000313" key="4">
    <source>
        <dbReference type="Proteomes" id="UP000008130"/>
    </source>
</evidence>
<keyword evidence="1" id="KW-0472">Membrane</keyword>
<evidence type="ECO:0000313" key="3">
    <source>
        <dbReference type="EMBL" id="ADZ70323.1"/>
    </source>
</evidence>
<keyword evidence="4" id="KW-1185">Reference proteome</keyword>
<reference evidence="3 4" key="1">
    <citation type="journal article" date="2011" name="J. Bacteriol.">
        <title>Complete genome sequence of Polymorphum gilvum SL003B-26A1T, a crude oil-degrading bacterium from oil-polluted saline soil.</title>
        <authorList>
            <person name="Li S.G."/>
            <person name="Tang Y.Q."/>
            <person name="Nie Y."/>
            <person name="Cai M."/>
            <person name="Wu X.L."/>
        </authorList>
    </citation>
    <scope>NUCLEOTIDE SEQUENCE [LARGE SCALE GENOMIC DNA]</scope>
    <source>
        <strain evidence="4">LMG 25793 / CGMCC 1.9160 / SL003B-26A1</strain>
    </source>
</reference>
<dbReference type="InterPro" id="IPR018639">
    <property type="entry name" value="DUF2062"/>
</dbReference>
<dbReference type="AlphaFoldDB" id="F2IW41"/>
<feature type="domain" description="DUF2062" evidence="2">
    <location>
        <begin position="27"/>
        <end position="177"/>
    </location>
</feature>
<dbReference type="PANTHER" id="PTHR40547:SF1">
    <property type="entry name" value="SLL0298 PROTEIN"/>
    <property type="match status" value="1"/>
</dbReference>
<evidence type="ECO:0000256" key="1">
    <source>
        <dbReference type="SAM" id="Phobius"/>
    </source>
</evidence>
<name>F2IW41_POLGS</name>
<accession>F2IW41</accession>
<sequence>MLFQRRNRPSRIERLRIAVWPRNSWMRSFRYYAKRVLRLSASPNAIALGFAAGAFASFTPFMGFHFLIAAAIAYVIRGNLLASALGTAVGNPLTFPFIWATTYKIGNIILGADRPAATPHGFSGDFHDHLFSKSFDALWPLIKPMLIGAVPLGSVVAIIFYVLVYQGVRAYQDRRRRRMSDIRNGAATLPTPGGEP</sequence>
<dbReference type="KEGG" id="pgv:SL003B_1897"/>
<proteinExistence type="predicted"/>
<dbReference type="eggNOG" id="COG3216">
    <property type="taxonomic scope" value="Bacteria"/>
</dbReference>
<dbReference type="EMBL" id="CP002568">
    <property type="protein sequence ID" value="ADZ70323.1"/>
    <property type="molecule type" value="Genomic_DNA"/>
</dbReference>
<dbReference type="RefSeq" id="WP_013652641.1">
    <property type="nucleotide sequence ID" value="NC_015259.1"/>
</dbReference>
<dbReference type="PATRIC" id="fig|991905.3.peg.1945"/>
<dbReference type="HOGENOM" id="CLU_102912_0_0_5"/>
<dbReference type="OrthoDB" id="7360463at2"/>
<feature type="transmembrane region" description="Helical" evidence="1">
    <location>
        <begin position="145"/>
        <end position="168"/>
    </location>
</feature>